<dbReference type="Gene3D" id="3.10.180.10">
    <property type="entry name" value="2,3-Dihydroxybiphenyl 1,2-Dioxygenase, domain 1"/>
    <property type="match status" value="1"/>
</dbReference>
<dbReference type="InterPro" id="IPR029068">
    <property type="entry name" value="Glyas_Bleomycin-R_OHBP_Dase"/>
</dbReference>
<proteinExistence type="predicted"/>
<dbReference type="InterPro" id="IPR037523">
    <property type="entry name" value="VOC_core"/>
</dbReference>
<dbReference type="Pfam" id="PF00903">
    <property type="entry name" value="Glyoxalase"/>
    <property type="match status" value="1"/>
</dbReference>
<organism evidence="3 4">
    <name type="scientific">Tumebacillus amylolyticus</name>
    <dbReference type="NCBI Taxonomy" id="2801339"/>
    <lineage>
        <taxon>Bacteria</taxon>
        <taxon>Bacillati</taxon>
        <taxon>Bacillota</taxon>
        <taxon>Bacilli</taxon>
        <taxon>Bacillales</taxon>
        <taxon>Alicyclobacillaceae</taxon>
        <taxon>Tumebacillus</taxon>
    </lineage>
</organism>
<feature type="domain" description="VOC" evidence="2">
    <location>
        <begin position="6"/>
        <end position="120"/>
    </location>
</feature>
<dbReference type="PANTHER" id="PTHR36113:SF6">
    <property type="entry name" value="FOSFOMYCIN RESISTANCE PROTEIN FOSX"/>
    <property type="match status" value="1"/>
</dbReference>
<dbReference type="EMBL" id="JAEQNB010000001">
    <property type="protein sequence ID" value="MBL0385878.1"/>
    <property type="molecule type" value="Genomic_DNA"/>
</dbReference>
<accession>A0ABS1J6I1</accession>
<evidence type="ECO:0000313" key="4">
    <source>
        <dbReference type="Proteomes" id="UP000602284"/>
    </source>
</evidence>
<dbReference type="RefSeq" id="WP_201631436.1">
    <property type="nucleotide sequence ID" value="NZ_JAEQNB010000001.1"/>
</dbReference>
<keyword evidence="1" id="KW-0479">Metal-binding</keyword>
<dbReference type="InterPro" id="IPR051332">
    <property type="entry name" value="Fosfomycin_Res_Enzymes"/>
</dbReference>
<evidence type="ECO:0000259" key="2">
    <source>
        <dbReference type="PROSITE" id="PS51819"/>
    </source>
</evidence>
<sequence>MFTTKGLNHITLHIEDLERSLVFYQEILRMTLVQKGPDYAYLESGTTWFCLSHKPSTARVEGEKGVHHIALTVAPDEFEEAVEHLRSHGVPIVREPVLRGVGRAVNFLDPDGVQWEFHCSNLAERMTVIQEMEREKFGSDV</sequence>
<evidence type="ECO:0000313" key="3">
    <source>
        <dbReference type="EMBL" id="MBL0385878.1"/>
    </source>
</evidence>
<comment type="caution">
    <text evidence="3">The sequence shown here is derived from an EMBL/GenBank/DDBJ whole genome shotgun (WGS) entry which is preliminary data.</text>
</comment>
<protein>
    <submittedName>
        <fullName evidence="3">VOC family protein</fullName>
    </submittedName>
</protein>
<dbReference type="Proteomes" id="UP000602284">
    <property type="component" value="Unassembled WGS sequence"/>
</dbReference>
<dbReference type="SUPFAM" id="SSF54593">
    <property type="entry name" value="Glyoxalase/Bleomycin resistance protein/Dihydroxybiphenyl dioxygenase"/>
    <property type="match status" value="1"/>
</dbReference>
<name>A0ABS1J6I1_9BACL</name>
<evidence type="ECO:0000256" key="1">
    <source>
        <dbReference type="ARBA" id="ARBA00022723"/>
    </source>
</evidence>
<dbReference type="PANTHER" id="PTHR36113">
    <property type="entry name" value="LYASE, PUTATIVE-RELATED-RELATED"/>
    <property type="match status" value="1"/>
</dbReference>
<reference evidence="3 4" key="1">
    <citation type="submission" date="2021-01" db="EMBL/GenBank/DDBJ databases">
        <title>Tumebacillus sp. strain ITR2 16S ribosomal RNA gene Genome sequencing and assembly.</title>
        <authorList>
            <person name="Kang M."/>
        </authorList>
    </citation>
    <scope>NUCLEOTIDE SEQUENCE [LARGE SCALE GENOMIC DNA]</scope>
    <source>
        <strain evidence="3 4">ITR2</strain>
    </source>
</reference>
<gene>
    <name evidence="3" type="ORF">JJB07_04370</name>
</gene>
<dbReference type="PROSITE" id="PS51819">
    <property type="entry name" value="VOC"/>
    <property type="match status" value="1"/>
</dbReference>
<dbReference type="InterPro" id="IPR004360">
    <property type="entry name" value="Glyas_Fos-R_dOase_dom"/>
</dbReference>
<keyword evidence="4" id="KW-1185">Reference proteome</keyword>